<organism evidence="7 8">
    <name type="scientific">Schizosaccharomyces osmophilus</name>
    <dbReference type="NCBI Taxonomy" id="2545709"/>
    <lineage>
        <taxon>Eukaryota</taxon>
        <taxon>Fungi</taxon>
        <taxon>Dikarya</taxon>
        <taxon>Ascomycota</taxon>
        <taxon>Taphrinomycotina</taxon>
        <taxon>Schizosaccharomycetes</taxon>
        <taxon>Schizosaccharomycetales</taxon>
        <taxon>Schizosaccharomycetaceae</taxon>
        <taxon>Schizosaccharomyces</taxon>
    </lineage>
</organism>
<dbReference type="GO" id="GO:0006364">
    <property type="term" value="P:rRNA processing"/>
    <property type="evidence" value="ECO:0007669"/>
    <property type="project" value="InterPro"/>
</dbReference>
<dbReference type="PANTHER" id="PTHR13634">
    <property type="entry name" value="RIBOSOME BIOGENESIS PROTEIN BRIX"/>
    <property type="match status" value="1"/>
</dbReference>
<evidence type="ECO:0000256" key="5">
    <source>
        <dbReference type="SAM" id="MobiDB-lite"/>
    </source>
</evidence>
<evidence type="ECO:0000256" key="2">
    <source>
        <dbReference type="ARBA" id="ARBA00006369"/>
    </source>
</evidence>
<evidence type="ECO:0000256" key="3">
    <source>
        <dbReference type="ARBA" id="ARBA00022517"/>
    </source>
</evidence>
<dbReference type="PANTHER" id="PTHR13634:SF0">
    <property type="entry name" value="RIBOSOME BIOGENESIS PROTEIN BRX1 HOMOLOG"/>
    <property type="match status" value="1"/>
</dbReference>
<gene>
    <name evidence="7" type="primary">brx1</name>
    <name evidence="7" type="ORF">SOMG_02185</name>
</gene>
<dbReference type="PROSITE" id="PS50833">
    <property type="entry name" value="BRIX"/>
    <property type="match status" value="1"/>
</dbReference>
<dbReference type="GO" id="GO:0000027">
    <property type="term" value="P:ribosomal large subunit assembly"/>
    <property type="evidence" value="ECO:0007669"/>
    <property type="project" value="TreeGrafter"/>
</dbReference>
<evidence type="ECO:0000256" key="1">
    <source>
        <dbReference type="ARBA" id="ARBA00004604"/>
    </source>
</evidence>
<sequence>MSTIYKLKTNASRAGDEEEEDAHAPVVTTRKHSEGFVPVKQKVLILSSRGVTYRQRHLLTDLINMMPHTKKDSKFESKDRLYELNELADLYNCNNIYFFESRRREDLYLHIARAPNGPTVKFHIENLHTMDELNMTGNALKGSRPILSFDKTFDSAPHLKIVKELLQQTLGIPKGARRSKPFIDRVCTLTVADNKIWFRNYEIRQNEDSEKDPVTLFEIGPRFVMTIINIIEGSFGGPVIFKNDTFVSATMARAALRKQTAQRYVNRQENKLEHAVRVKQNEYPEDPLEKVFA</sequence>
<dbReference type="GO" id="GO:0019843">
    <property type="term" value="F:rRNA binding"/>
    <property type="evidence" value="ECO:0007669"/>
    <property type="project" value="InterPro"/>
</dbReference>
<dbReference type="Pfam" id="PF04427">
    <property type="entry name" value="Brix"/>
    <property type="match status" value="1"/>
</dbReference>
<feature type="domain" description="Brix" evidence="6">
    <location>
        <begin position="41"/>
        <end position="236"/>
    </location>
</feature>
<dbReference type="InterPro" id="IPR007109">
    <property type="entry name" value="Brix"/>
</dbReference>
<dbReference type="Proteomes" id="UP001212411">
    <property type="component" value="Chromosome 1"/>
</dbReference>
<dbReference type="GeneID" id="80875666"/>
<keyword evidence="4" id="KW-0539">Nucleus</keyword>
<evidence type="ECO:0000313" key="8">
    <source>
        <dbReference type="Proteomes" id="UP001212411"/>
    </source>
</evidence>
<evidence type="ECO:0000313" key="7">
    <source>
        <dbReference type="EMBL" id="WBW73043.1"/>
    </source>
</evidence>
<accession>A0AAE9WE24</accession>
<dbReference type="KEGG" id="som:SOMG_02185"/>
<keyword evidence="3" id="KW-0690">Ribosome biogenesis</keyword>
<comment type="subcellular location">
    <subcellularLocation>
        <location evidence="1">Nucleus</location>
        <location evidence="1">Nucleolus</location>
    </subcellularLocation>
</comment>
<dbReference type="GO" id="GO:0005730">
    <property type="term" value="C:nucleolus"/>
    <property type="evidence" value="ECO:0007669"/>
    <property type="project" value="UniProtKB-SubCell"/>
</dbReference>
<dbReference type="AlphaFoldDB" id="A0AAE9WE24"/>
<reference evidence="7 8" key="1">
    <citation type="journal article" date="2023" name="G3 (Bethesda)">
        <title>A high-quality reference genome for the fission yeast Schizosaccharomyces osmophilus.</title>
        <authorList>
            <person name="Jia G.S."/>
            <person name="Zhang W.C."/>
            <person name="Liang Y."/>
            <person name="Liu X.H."/>
            <person name="Rhind N."/>
            <person name="Pidoux A."/>
            <person name="Brysch-Herzberg M."/>
            <person name="Du L.L."/>
        </authorList>
    </citation>
    <scope>NUCLEOTIDE SEQUENCE [LARGE SCALE GENOMIC DNA]</scope>
    <source>
        <strain evidence="7 8">CBS 15793</strain>
    </source>
</reference>
<protein>
    <submittedName>
        <fullName evidence="7">Ribosome biogenesis protein Brx1</fullName>
    </submittedName>
</protein>
<dbReference type="SUPFAM" id="SSF52954">
    <property type="entry name" value="Class II aaRS ABD-related"/>
    <property type="match status" value="1"/>
</dbReference>
<dbReference type="InterPro" id="IPR026532">
    <property type="entry name" value="BRX1"/>
</dbReference>
<proteinExistence type="inferred from homology"/>
<evidence type="ECO:0000259" key="6">
    <source>
        <dbReference type="PROSITE" id="PS50833"/>
    </source>
</evidence>
<name>A0AAE9WE24_9SCHI</name>
<evidence type="ECO:0000256" key="4">
    <source>
        <dbReference type="ARBA" id="ARBA00023242"/>
    </source>
</evidence>
<dbReference type="RefSeq" id="XP_056037286.1">
    <property type="nucleotide sequence ID" value="XM_056180977.1"/>
</dbReference>
<dbReference type="SMART" id="SM00879">
    <property type="entry name" value="Brix"/>
    <property type="match status" value="1"/>
</dbReference>
<dbReference type="EMBL" id="CP115611">
    <property type="protein sequence ID" value="WBW73043.1"/>
    <property type="molecule type" value="Genomic_DNA"/>
</dbReference>
<comment type="similarity">
    <text evidence="2">Belongs to the BRX1 family.</text>
</comment>
<feature type="region of interest" description="Disordered" evidence="5">
    <location>
        <begin position="1"/>
        <end position="26"/>
    </location>
</feature>
<keyword evidence="8" id="KW-1185">Reference proteome</keyword>